<feature type="domain" description="ANTAR" evidence="5">
    <location>
        <begin position="169"/>
        <end position="230"/>
    </location>
</feature>
<dbReference type="SMART" id="SM01012">
    <property type="entry name" value="ANTAR"/>
    <property type="match status" value="1"/>
</dbReference>
<comment type="caution">
    <text evidence="6">The sequence shown here is derived from an EMBL/GenBank/DDBJ whole genome shotgun (WGS) entry which is preliminary data.</text>
</comment>
<evidence type="ECO:0000259" key="5">
    <source>
        <dbReference type="PROSITE" id="PS50921"/>
    </source>
</evidence>
<proteinExistence type="predicted"/>
<evidence type="ECO:0000313" key="6">
    <source>
        <dbReference type="EMBL" id="MCS5734479.1"/>
    </source>
</evidence>
<accession>A0ABT2H3J1</accession>
<dbReference type="Proteomes" id="UP001165586">
    <property type="component" value="Unassembled WGS sequence"/>
</dbReference>
<dbReference type="InterPro" id="IPR012074">
    <property type="entry name" value="GAF_ANTAR"/>
</dbReference>
<evidence type="ECO:0000256" key="3">
    <source>
        <dbReference type="ARBA" id="ARBA00023015"/>
    </source>
</evidence>
<dbReference type="InterPro" id="IPR029016">
    <property type="entry name" value="GAF-like_dom_sf"/>
</dbReference>
<dbReference type="PROSITE" id="PS50921">
    <property type="entry name" value="ANTAR"/>
    <property type="match status" value="1"/>
</dbReference>
<dbReference type="PIRSF" id="PIRSF036625">
    <property type="entry name" value="GAF_ANTAR"/>
    <property type="match status" value="1"/>
</dbReference>
<evidence type="ECO:0000256" key="2">
    <source>
        <dbReference type="ARBA" id="ARBA00022777"/>
    </source>
</evidence>
<keyword evidence="2" id="KW-0418">Kinase</keyword>
<organism evidence="6 7">
    <name type="scientific">Herbiconiux daphne</name>
    <dbReference type="NCBI Taxonomy" id="2970914"/>
    <lineage>
        <taxon>Bacteria</taxon>
        <taxon>Bacillati</taxon>
        <taxon>Actinomycetota</taxon>
        <taxon>Actinomycetes</taxon>
        <taxon>Micrococcales</taxon>
        <taxon>Microbacteriaceae</taxon>
        <taxon>Herbiconiux</taxon>
    </lineage>
</organism>
<dbReference type="SUPFAM" id="SSF55781">
    <property type="entry name" value="GAF domain-like"/>
    <property type="match status" value="1"/>
</dbReference>
<evidence type="ECO:0000313" key="7">
    <source>
        <dbReference type="Proteomes" id="UP001165586"/>
    </source>
</evidence>
<keyword evidence="7" id="KW-1185">Reference proteome</keyword>
<dbReference type="Pfam" id="PF01590">
    <property type="entry name" value="GAF"/>
    <property type="match status" value="1"/>
</dbReference>
<dbReference type="InterPro" id="IPR003018">
    <property type="entry name" value="GAF"/>
</dbReference>
<gene>
    <name evidence="6" type="ORF">N1032_12090</name>
</gene>
<dbReference type="InterPro" id="IPR011006">
    <property type="entry name" value="CheY-like_superfamily"/>
</dbReference>
<keyword evidence="1" id="KW-0808">Transferase</keyword>
<dbReference type="SUPFAM" id="SSF52172">
    <property type="entry name" value="CheY-like"/>
    <property type="match status" value="1"/>
</dbReference>
<evidence type="ECO:0000256" key="4">
    <source>
        <dbReference type="ARBA" id="ARBA00023163"/>
    </source>
</evidence>
<dbReference type="Pfam" id="PF03861">
    <property type="entry name" value="ANTAR"/>
    <property type="match status" value="1"/>
</dbReference>
<dbReference type="EMBL" id="JANLCJ010000004">
    <property type="protein sequence ID" value="MCS5734479.1"/>
    <property type="molecule type" value="Genomic_DNA"/>
</dbReference>
<dbReference type="Gene3D" id="3.30.450.40">
    <property type="match status" value="1"/>
</dbReference>
<protein>
    <submittedName>
        <fullName evidence="6">GAF and ANTAR domain-containing protein</fullName>
    </submittedName>
</protein>
<reference evidence="6" key="1">
    <citation type="submission" date="2022-08" db="EMBL/GenBank/DDBJ databases">
        <authorList>
            <person name="Deng Y."/>
            <person name="Han X.-F."/>
            <person name="Zhang Y.-Q."/>
        </authorList>
    </citation>
    <scope>NUCLEOTIDE SEQUENCE</scope>
    <source>
        <strain evidence="6">CPCC 203386</strain>
    </source>
</reference>
<sequence>MARVREKELVETFVGLADTLVADYDVVDLLHTLVRRCSLILEAADAGILVPTADGPLEVIASTSERSRLIGLLQLDAGEGPCVDAYETGQIVSVDNIADTYARWPKFATLATSLDYQAMHAIPMKLRDQTIGSLNLFSDRVGPIHPEDAAAAKALADIATIGILHERALREADTAREQLQHALNSRIVIEQAKGIIAYSDQVDMDEAFRRLRSRARASGQLLSVVAREVVEAAGRR</sequence>
<keyword evidence="4" id="KW-0804">Transcription</keyword>
<name>A0ABT2H3J1_9MICO</name>
<dbReference type="InterPro" id="IPR036388">
    <property type="entry name" value="WH-like_DNA-bd_sf"/>
</dbReference>
<keyword evidence="3" id="KW-0805">Transcription regulation</keyword>
<dbReference type="InterPro" id="IPR005561">
    <property type="entry name" value="ANTAR"/>
</dbReference>
<dbReference type="Gene3D" id="1.10.10.10">
    <property type="entry name" value="Winged helix-like DNA-binding domain superfamily/Winged helix DNA-binding domain"/>
    <property type="match status" value="1"/>
</dbReference>
<dbReference type="SMART" id="SM00065">
    <property type="entry name" value="GAF"/>
    <property type="match status" value="1"/>
</dbReference>
<evidence type="ECO:0000256" key="1">
    <source>
        <dbReference type="ARBA" id="ARBA00022679"/>
    </source>
</evidence>